<sequence length="338" mass="36355">MGSGPTDDGTRRGPTGGTEGTDTDTDWRKTHGPGGSRGSRIAEDQRRISETSRTGTLGGHIGTTDTVIAEGVREVTTEITAQLTLELRTQPTAEIGPEGVRKTTTEIGPKGTPKVTDETTTALITRASTVTGTTTITRTTIAGVPELPPTPPPPPLPSLDQLPYEAYEFGRLEGLGEEGVDTGVESALHFVLRTGADDGEREITGPRVGTQPGGRPQPVEPGHHDVQGHDIGPHLMNHIKTLGTICRGHDLETLKLEIDPDQLPDDLVVVHNKHPTRRAWHNSRVGPHQPPRTRFPHFHPRERRSRPAPRKPVPDHTSRAGSVLPVAASKHYASDTPP</sequence>
<dbReference type="AlphaFoldDB" id="A0A917L2E0"/>
<evidence type="ECO:0000256" key="1">
    <source>
        <dbReference type="SAM" id="MobiDB-lite"/>
    </source>
</evidence>
<keyword evidence="3" id="KW-1185">Reference proteome</keyword>
<feature type="region of interest" description="Disordered" evidence="1">
    <location>
        <begin position="278"/>
        <end position="338"/>
    </location>
</feature>
<name>A0A917L2E0_9ACTN</name>
<gene>
    <name evidence="2" type="ORF">GCM10010121_054480</name>
</gene>
<dbReference type="EMBL" id="BMQA01000020">
    <property type="protein sequence ID" value="GGJ36425.1"/>
    <property type="molecule type" value="Genomic_DNA"/>
</dbReference>
<evidence type="ECO:0000313" key="2">
    <source>
        <dbReference type="EMBL" id="GGJ36425.1"/>
    </source>
</evidence>
<dbReference type="Proteomes" id="UP000657574">
    <property type="component" value="Unassembled WGS sequence"/>
</dbReference>
<feature type="region of interest" description="Disordered" evidence="1">
    <location>
        <begin position="199"/>
        <end position="222"/>
    </location>
</feature>
<reference evidence="2" key="2">
    <citation type="submission" date="2020-09" db="EMBL/GenBank/DDBJ databases">
        <authorList>
            <person name="Sun Q."/>
            <person name="Ohkuma M."/>
        </authorList>
    </citation>
    <scope>NUCLEOTIDE SEQUENCE</scope>
    <source>
        <strain evidence="2">JCM 3086</strain>
    </source>
</reference>
<comment type="caution">
    <text evidence="2">The sequence shown here is derived from an EMBL/GenBank/DDBJ whole genome shotgun (WGS) entry which is preliminary data.</text>
</comment>
<reference evidence="2" key="1">
    <citation type="journal article" date="2014" name="Int. J. Syst. Evol. Microbiol.">
        <title>Complete genome sequence of Corynebacterium casei LMG S-19264T (=DSM 44701T), isolated from a smear-ripened cheese.</title>
        <authorList>
            <consortium name="US DOE Joint Genome Institute (JGI-PGF)"/>
            <person name="Walter F."/>
            <person name="Albersmeier A."/>
            <person name="Kalinowski J."/>
            <person name="Ruckert C."/>
        </authorList>
    </citation>
    <scope>NUCLEOTIDE SEQUENCE</scope>
    <source>
        <strain evidence="2">JCM 3086</strain>
    </source>
</reference>
<proteinExistence type="predicted"/>
<feature type="compositionally biased region" description="Basic and acidic residues" evidence="1">
    <location>
        <begin position="40"/>
        <end position="50"/>
    </location>
</feature>
<protein>
    <submittedName>
        <fullName evidence="2">Uncharacterized protein</fullName>
    </submittedName>
</protein>
<feature type="region of interest" description="Disordered" evidence="1">
    <location>
        <begin position="1"/>
        <end position="62"/>
    </location>
</feature>
<organism evidence="2 3">
    <name type="scientific">Streptomyces brasiliensis</name>
    <dbReference type="NCBI Taxonomy" id="1954"/>
    <lineage>
        <taxon>Bacteria</taxon>
        <taxon>Bacillati</taxon>
        <taxon>Actinomycetota</taxon>
        <taxon>Actinomycetes</taxon>
        <taxon>Kitasatosporales</taxon>
        <taxon>Streptomycetaceae</taxon>
        <taxon>Streptomyces</taxon>
    </lineage>
</organism>
<accession>A0A917L2E0</accession>
<feature type="compositionally biased region" description="Basic residues" evidence="1">
    <location>
        <begin position="294"/>
        <end position="309"/>
    </location>
</feature>
<evidence type="ECO:0000313" key="3">
    <source>
        <dbReference type="Proteomes" id="UP000657574"/>
    </source>
</evidence>